<accession>A0A811KTH2</accession>
<dbReference type="Proteomes" id="UP000783686">
    <property type="component" value="Unassembled WGS sequence"/>
</dbReference>
<name>A0A811KTH2_9BILA</name>
<evidence type="ECO:0000256" key="1">
    <source>
        <dbReference type="SAM" id="MobiDB-lite"/>
    </source>
</evidence>
<proteinExistence type="predicted"/>
<evidence type="ECO:0000313" key="2">
    <source>
        <dbReference type="EMBL" id="CAD5218615.1"/>
    </source>
</evidence>
<protein>
    <submittedName>
        <fullName evidence="2">Uncharacterized protein</fullName>
    </submittedName>
</protein>
<sequence>MASLKVEEPENVYNDPPTWADLYSQRTACGPMEVAETIEIESKCVMNIKKSISSQSSALYIQVEDSQQLQDGHGTVSKDNICCDDRATIVDDQLFHDGTTTVAKDLLFQNAKIVKESKSMINGTLADLELSSFSFDSTDMYRDHPLKTPEFRAKVIDAVLKNVDSNKIRIKWENVVKTLLEVYPSYQFYELKDIALRIWANVKKVADKRYRNGQPLNETDKRIYAVFIAPMRILPRKRFLRSQSCVPAGLEKSKKERHVRNDLEDIDPTLHDSTENLNSNVCNDFCARANSRSSVSTGPLTTPPKALRKQKSSLEAKSKRRILPIREATKRGRGRPRGSVNKNSDEHEVLKVPKKRSGETLEISRKTKNQKPPLLDIEWTLQEKQYIVCELFVEFKTLHKFWPLKKVMSLVNDALRNRYGFSNCGSYIEETYRQCLKLAKDNLSKHKPVRQLYQKMLLGLILPGDKNEMKEKILRKLKGTPYYKRQRSSSEPPNSQPHPLKLKRKTRSNVTTEIINVDDDEREYVVDNVDRVENQGVIEHVEHQNVVDIDDHIERQKMVENMVYDENEVVIDDNDYVRHPDVVDISEPGPATSSVYGLTSTVVKAKDMNCEQKADDKQRTKANACDTLLKIVKFCNEHQQSFRYEGEDVVFTHDVTKKIIRFPASKLQSLI</sequence>
<feature type="region of interest" description="Disordered" evidence="1">
    <location>
        <begin position="482"/>
        <end position="507"/>
    </location>
</feature>
<gene>
    <name evidence="2" type="ORF">BOKJ2_LOCUS7825</name>
</gene>
<evidence type="ECO:0000313" key="3">
    <source>
        <dbReference type="Proteomes" id="UP000614601"/>
    </source>
</evidence>
<organism evidence="2 3">
    <name type="scientific">Bursaphelenchus okinawaensis</name>
    <dbReference type="NCBI Taxonomy" id="465554"/>
    <lineage>
        <taxon>Eukaryota</taxon>
        <taxon>Metazoa</taxon>
        <taxon>Ecdysozoa</taxon>
        <taxon>Nematoda</taxon>
        <taxon>Chromadorea</taxon>
        <taxon>Rhabditida</taxon>
        <taxon>Tylenchina</taxon>
        <taxon>Tylenchomorpha</taxon>
        <taxon>Aphelenchoidea</taxon>
        <taxon>Aphelenchoididae</taxon>
        <taxon>Bursaphelenchus</taxon>
    </lineage>
</organism>
<reference evidence="2" key="1">
    <citation type="submission" date="2020-09" db="EMBL/GenBank/DDBJ databases">
        <authorList>
            <person name="Kikuchi T."/>
        </authorList>
    </citation>
    <scope>NUCLEOTIDE SEQUENCE</scope>
    <source>
        <strain evidence="2">SH1</strain>
    </source>
</reference>
<feature type="compositionally biased region" description="Polar residues" evidence="1">
    <location>
        <begin position="291"/>
        <end position="300"/>
    </location>
</feature>
<dbReference type="EMBL" id="CAJFCW020000004">
    <property type="protein sequence ID" value="CAG9111143.1"/>
    <property type="molecule type" value="Genomic_DNA"/>
</dbReference>
<feature type="region of interest" description="Disordered" evidence="1">
    <location>
        <begin position="291"/>
        <end position="348"/>
    </location>
</feature>
<dbReference type="Proteomes" id="UP000614601">
    <property type="component" value="Unassembled WGS sequence"/>
</dbReference>
<dbReference type="AlphaFoldDB" id="A0A811KTH2"/>
<keyword evidence="3" id="KW-1185">Reference proteome</keyword>
<dbReference type="EMBL" id="CAJFDH010000004">
    <property type="protein sequence ID" value="CAD5218615.1"/>
    <property type="molecule type" value="Genomic_DNA"/>
</dbReference>
<comment type="caution">
    <text evidence="2">The sequence shown here is derived from an EMBL/GenBank/DDBJ whole genome shotgun (WGS) entry which is preliminary data.</text>
</comment>